<reference evidence="2" key="1">
    <citation type="submission" date="2021-04" db="EMBL/GenBank/DDBJ databases">
        <authorList>
            <person name="Tunstrom K."/>
        </authorList>
    </citation>
    <scope>NUCLEOTIDE SEQUENCE</scope>
</reference>
<protein>
    <submittedName>
        <fullName evidence="2">(apollo) hypothetical protein</fullName>
    </submittedName>
</protein>
<dbReference type="OrthoDB" id="7477138at2759"/>
<gene>
    <name evidence="2" type="ORF">PAPOLLO_LOCUS22736</name>
</gene>
<comment type="caution">
    <text evidence="2">The sequence shown here is derived from an EMBL/GenBank/DDBJ whole genome shotgun (WGS) entry which is preliminary data.</text>
</comment>
<dbReference type="Proteomes" id="UP000691718">
    <property type="component" value="Unassembled WGS sequence"/>
</dbReference>
<sequence>MQVKQNEINNILQHGSSKVKPSRSCQAVTIAEAQNQDYKAQSLDLIRMLAKNPWIALTSHNRWIRTQRTDPELETDADQTDPKITQDSDEDISTSYDNGDLSFDTGKRSALATALNAGRRRRRPTPALGKAVTPYVGVGMLNDVGSFFNTLRDNLETLASLSPQQQTTLFHEPPHVLQAASTDMSGGGSGMRRLHALRPLKPTANIRQKYVDGYKYNAVSNVTSRNILSIKPPQVNLRSHEYRANDKKQNVLAKIIADLHMFYN</sequence>
<feature type="region of interest" description="Disordered" evidence="1">
    <location>
        <begin position="68"/>
        <end position="100"/>
    </location>
</feature>
<evidence type="ECO:0000256" key="1">
    <source>
        <dbReference type="SAM" id="MobiDB-lite"/>
    </source>
</evidence>
<dbReference type="EMBL" id="CAJQZP010001402">
    <property type="protein sequence ID" value="CAG5043474.1"/>
    <property type="molecule type" value="Genomic_DNA"/>
</dbReference>
<organism evidence="2 3">
    <name type="scientific">Parnassius apollo</name>
    <name type="common">Apollo butterfly</name>
    <name type="synonym">Papilio apollo</name>
    <dbReference type="NCBI Taxonomy" id="110799"/>
    <lineage>
        <taxon>Eukaryota</taxon>
        <taxon>Metazoa</taxon>
        <taxon>Ecdysozoa</taxon>
        <taxon>Arthropoda</taxon>
        <taxon>Hexapoda</taxon>
        <taxon>Insecta</taxon>
        <taxon>Pterygota</taxon>
        <taxon>Neoptera</taxon>
        <taxon>Endopterygota</taxon>
        <taxon>Lepidoptera</taxon>
        <taxon>Glossata</taxon>
        <taxon>Ditrysia</taxon>
        <taxon>Papilionoidea</taxon>
        <taxon>Papilionidae</taxon>
        <taxon>Parnassiinae</taxon>
        <taxon>Parnassini</taxon>
        <taxon>Parnassius</taxon>
        <taxon>Parnassius</taxon>
    </lineage>
</organism>
<accession>A0A8S3Y0I6</accession>
<evidence type="ECO:0000313" key="3">
    <source>
        <dbReference type="Proteomes" id="UP000691718"/>
    </source>
</evidence>
<proteinExistence type="predicted"/>
<name>A0A8S3Y0I6_PARAO</name>
<keyword evidence="3" id="KW-1185">Reference proteome</keyword>
<evidence type="ECO:0000313" key="2">
    <source>
        <dbReference type="EMBL" id="CAG5043474.1"/>
    </source>
</evidence>
<dbReference type="AlphaFoldDB" id="A0A8S3Y0I6"/>